<dbReference type="AlphaFoldDB" id="A0A9X4RJB4"/>
<dbReference type="SUPFAM" id="SSF53474">
    <property type="entry name" value="alpha/beta-Hydrolases"/>
    <property type="match status" value="1"/>
</dbReference>
<comment type="caution">
    <text evidence="3">The sequence shown here is derived from an EMBL/GenBank/DDBJ whole genome shotgun (WGS) entry which is preliminary data.</text>
</comment>
<evidence type="ECO:0000313" key="3">
    <source>
        <dbReference type="EMBL" id="MDG3017001.1"/>
    </source>
</evidence>
<reference evidence="3" key="1">
    <citation type="submission" date="2022-08" db="EMBL/GenBank/DDBJ databases">
        <title>Genome analysis of Corynebacteriales strain.</title>
        <authorList>
            <person name="Lee S.D."/>
        </authorList>
    </citation>
    <scope>NUCLEOTIDE SEQUENCE</scope>
    <source>
        <strain evidence="3">D3-21</strain>
    </source>
</reference>
<dbReference type="InterPro" id="IPR013094">
    <property type="entry name" value="AB_hydrolase_3"/>
</dbReference>
<dbReference type="EMBL" id="JANRHA010000021">
    <property type="protein sequence ID" value="MDG3017001.1"/>
    <property type="molecule type" value="Genomic_DNA"/>
</dbReference>
<dbReference type="Proteomes" id="UP001152755">
    <property type="component" value="Unassembled WGS sequence"/>
</dbReference>
<keyword evidence="1 3" id="KW-0378">Hydrolase</keyword>
<sequence length="317" mass="33594">MPLDPAVAEMLAAAPAEAPPADAPPLTAADLRRMFQDALPPTGPLEPIHSVTDLTVPVPSGETRVRLYLPDAAGPVPVFVWIHGGGWTIGTVEENEVACHAVCHDAGVAVASIEYPLAPENPFPAALSDCYAVVEWLSREGTTFTPVDGGPAVDGSRIAVGGESAGGNLTAAICLKSRDESGPKISAQVMICPVLAHPQDGHASYTDFATGYGMTADSMHFFFAQYVPDPGALDDPYLLPSRAADLAGLPPALVMTAEYDVLRDEGEEYARRLQSAHVPTRLERYHGQIHGFYGLYTHLPASRPSQTDVADFLTDVI</sequence>
<evidence type="ECO:0000313" key="4">
    <source>
        <dbReference type="Proteomes" id="UP001152755"/>
    </source>
</evidence>
<dbReference type="PANTHER" id="PTHR48081:SF8">
    <property type="entry name" value="ALPHA_BETA HYDROLASE FOLD-3 DOMAIN-CONTAINING PROTEIN-RELATED"/>
    <property type="match status" value="1"/>
</dbReference>
<gene>
    <name evidence="3" type="ORF">NVS88_20820</name>
</gene>
<evidence type="ECO:0000259" key="2">
    <source>
        <dbReference type="Pfam" id="PF07859"/>
    </source>
</evidence>
<dbReference type="InterPro" id="IPR029058">
    <property type="entry name" value="AB_hydrolase_fold"/>
</dbReference>
<name>A0A9X4RJB4_9ACTN</name>
<dbReference type="Pfam" id="PF07859">
    <property type="entry name" value="Abhydrolase_3"/>
    <property type="match status" value="1"/>
</dbReference>
<dbReference type="GO" id="GO:0016787">
    <property type="term" value="F:hydrolase activity"/>
    <property type="evidence" value="ECO:0007669"/>
    <property type="project" value="UniProtKB-KW"/>
</dbReference>
<protein>
    <submittedName>
        <fullName evidence="3">Alpha/beta hydrolase</fullName>
    </submittedName>
</protein>
<dbReference type="Gene3D" id="3.40.50.1820">
    <property type="entry name" value="alpha/beta hydrolase"/>
    <property type="match status" value="1"/>
</dbReference>
<dbReference type="PANTHER" id="PTHR48081">
    <property type="entry name" value="AB HYDROLASE SUPERFAMILY PROTEIN C4A8.06C"/>
    <property type="match status" value="1"/>
</dbReference>
<keyword evidence="4" id="KW-1185">Reference proteome</keyword>
<organism evidence="3 4">
    <name type="scientific">Speluncibacter jeojiensis</name>
    <dbReference type="NCBI Taxonomy" id="2710754"/>
    <lineage>
        <taxon>Bacteria</taxon>
        <taxon>Bacillati</taxon>
        <taxon>Actinomycetota</taxon>
        <taxon>Actinomycetes</taxon>
        <taxon>Mycobacteriales</taxon>
        <taxon>Speluncibacteraceae</taxon>
        <taxon>Speluncibacter</taxon>
    </lineage>
</organism>
<feature type="domain" description="Alpha/beta hydrolase fold-3" evidence="2">
    <location>
        <begin position="80"/>
        <end position="293"/>
    </location>
</feature>
<proteinExistence type="predicted"/>
<dbReference type="InterPro" id="IPR050300">
    <property type="entry name" value="GDXG_lipolytic_enzyme"/>
</dbReference>
<evidence type="ECO:0000256" key="1">
    <source>
        <dbReference type="ARBA" id="ARBA00022801"/>
    </source>
</evidence>
<dbReference type="RefSeq" id="WP_332520764.1">
    <property type="nucleotide sequence ID" value="NZ_JANRHA010000021.1"/>
</dbReference>
<accession>A0A9X4RJB4</accession>